<dbReference type="InterPro" id="IPR000210">
    <property type="entry name" value="BTB/POZ_dom"/>
</dbReference>
<accession>S8EED5</accession>
<dbReference type="OrthoDB" id="3027208at2759"/>
<gene>
    <name evidence="2" type="ORF">FOMPIDRAFT_1079933</name>
</gene>
<organism evidence="2 3">
    <name type="scientific">Fomitopsis schrenkii</name>
    <name type="common">Brown rot fungus</name>
    <dbReference type="NCBI Taxonomy" id="2126942"/>
    <lineage>
        <taxon>Eukaryota</taxon>
        <taxon>Fungi</taxon>
        <taxon>Dikarya</taxon>
        <taxon>Basidiomycota</taxon>
        <taxon>Agaricomycotina</taxon>
        <taxon>Agaricomycetes</taxon>
        <taxon>Polyporales</taxon>
        <taxon>Fomitopsis</taxon>
    </lineage>
</organism>
<feature type="domain" description="BTB" evidence="1">
    <location>
        <begin position="6"/>
        <end position="75"/>
    </location>
</feature>
<dbReference type="Proteomes" id="UP000015241">
    <property type="component" value="Unassembled WGS sequence"/>
</dbReference>
<dbReference type="PROSITE" id="PS50097">
    <property type="entry name" value="BTB"/>
    <property type="match status" value="1"/>
</dbReference>
<dbReference type="EMBL" id="KE504132">
    <property type="protein sequence ID" value="EPT02908.1"/>
    <property type="molecule type" value="Genomic_DNA"/>
</dbReference>
<dbReference type="CDD" id="cd18186">
    <property type="entry name" value="BTB_POZ_ZBTB_KLHL-like"/>
    <property type="match status" value="1"/>
</dbReference>
<dbReference type="SUPFAM" id="SSF54695">
    <property type="entry name" value="POZ domain"/>
    <property type="match status" value="1"/>
</dbReference>
<protein>
    <recommendedName>
        <fullName evidence="1">BTB domain-containing protein</fullName>
    </recommendedName>
</protein>
<name>S8EED5_FOMSC</name>
<dbReference type="InParanoid" id="S8EED5"/>
<evidence type="ECO:0000313" key="3">
    <source>
        <dbReference type="Proteomes" id="UP000015241"/>
    </source>
</evidence>
<proteinExistence type="predicted"/>
<sequence>LWFGDGNVILLAGGLKFRVHQSLLGKHCGFFRDLFSLPQPPSTAADPSPDYDDGCPVLKLDDKGTDTFFLLTAIY</sequence>
<reference evidence="2 3" key="1">
    <citation type="journal article" date="2012" name="Science">
        <title>The Paleozoic origin of enzymatic lignin decomposition reconstructed from 31 fungal genomes.</title>
        <authorList>
            <person name="Floudas D."/>
            <person name="Binder M."/>
            <person name="Riley R."/>
            <person name="Barry K."/>
            <person name="Blanchette R.A."/>
            <person name="Henrissat B."/>
            <person name="Martinez A.T."/>
            <person name="Otillar R."/>
            <person name="Spatafora J.W."/>
            <person name="Yadav J.S."/>
            <person name="Aerts A."/>
            <person name="Benoit I."/>
            <person name="Boyd A."/>
            <person name="Carlson A."/>
            <person name="Copeland A."/>
            <person name="Coutinho P.M."/>
            <person name="de Vries R.P."/>
            <person name="Ferreira P."/>
            <person name="Findley K."/>
            <person name="Foster B."/>
            <person name="Gaskell J."/>
            <person name="Glotzer D."/>
            <person name="Gorecki P."/>
            <person name="Heitman J."/>
            <person name="Hesse C."/>
            <person name="Hori C."/>
            <person name="Igarashi K."/>
            <person name="Jurgens J.A."/>
            <person name="Kallen N."/>
            <person name="Kersten P."/>
            <person name="Kohler A."/>
            <person name="Kuees U."/>
            <person name="Kumar T.K.A."/>
            <person name="Kuo A."/>
            <person name="LaButti K."/>
            <person name="Larrondo L.F."/>
            <person name="Lindquist E."/>
            <person name="Ling A."/>
            <person name="Lombard V."/>
            <person name="Lucas S."/>
            <person name="Lundell T."/>
            <person name="Martin R."/>
            <person name="McLaughlin D.J."/>
            <person name="Morgenstern I."/>
            <person name="Morin E."/>
            <person name="Murat C."/>
            <person name="Nagy L.G."/>
            <person name="Nolan M."/>
            <person name="Ohm R.A."/>
            <person name="Patyshakuliyeva A."/>
            <person name="Rokas A."/>
            <person name="Ruiz-Duenas F.J."/>
            <person name="Sabat G."/>
            <person name="Salamov A."/>
            <person name="Samejima M."/>
            <person name="Schmutz J."/>
            <person name="Slot J.C."/>
            <person name="St John F."/>
            <person name="Stenlid J."/>
            <person name="Sun H."/>
            <person name="Sun S."/>
            <person name="Syed K."/>
            <person name="Tsang A."/>
            <person name="Wiebenga A."/>
            <person name="Young D."/>
            <person name="Pisabarro A."/>
            <person name="Eastwood D.C."/>
            <person name="Martin F."/>
            <person name="Cullen D."/>
            <person name="Grigoriev I.V."/>
            <person name="Hibbett D.S."/>
        </authorList>
    </citation>
    <scope>NUCLEOTIDE SEQUENCE</scope>
    <source>
        <strain evidence="3">FP-58527</strain>
    </source>
</reference>
<dbReference type="STRING" id="743788.S8EED5"/>
<dbReference type="HOGENOM" id="CLU_2677725_0_0_1"/>
<dbReference type="AlphaFoldDB" id="S8EED5"/>
<evidence type="ECO:0000313" key="2">
    <source>
        <dbReference type="EMBL" id="EPT02908.1"/>
    </source>
</evidence>
<keyword evidence="3" id="KW-1185">Reference proteome</keyword>
<feature type="non-terminal residue" evidence="2">
    <location>
        <position position="75"/>
    </location>
</feature>
<evidence type="ECO:0000259" key="1">
    <source>
        <dbReference type="PROSITE" id="PS50097"/>
    </source>
</evidence>
<feature type="non-terminal residue" evidence="2">
    <location>
        <position position="1"/>
    </location>
</feature>
<dbReference type="InterPro" id="IPR011333">
    <property type="entry name" value="SKP1/BTB/POZ_sf"/>
</dbReference>